<evidence type="ECO:0000256" key="8">
    <source>
        <dbReference type="ARBA" id="ARBA00023065"/>
    </source>
</evidence>
<dbReference type="Gene3D" id="1.20.58.390">
    <property type="entry name" value="Neurotransmitter-gated ion-channel transmembrane domain"/>
    <property type="match status" value="2"/>
</dbReference>
<keyword evidence="14" id="KW-1071">Ligand-gated ion channel</keyword>
<dbReference type="GO" id="GO:0007271">
    <property type="term" value="P:synaptic transmission, cholinergic"/>
    <property type="evidence" value="ECO:0007669"/>
    <property type="project" value="UniProtKB-ARBA"/>
</dbReference>
<dbReference type="InterPro" id="IPR006029">
    <property type="entry name" value="Neurotrans-gated_channel_TM"/>
</dbReference>
<dbReference type="PANTHER" id="PTHR18945">
    <property type="entry name" value="NEUROTRANSMITTER GATED ION CHANNEL"/>
    <property type="match status" value="1"/>
</dbReference>
<dbReference type="EMBL" id="VXIV02003076">
    <property type="protein sequence ID" value="KAF6021282.1"/>
    <property type="molecule type" value="Genomic_DNA"/>
</dbReference>
<dbReference type="AlphaFoldDB" id="A0A7J7J570"/>
<dbReference type="InterPro" id="IPR002394">
    <property type="entry name" value="Nicotinic_acetylcholine_rcpt"/>
</dbReference>
<evidence type="ECO:0000256" key="13">
    <source>
        <dbReference type="ARBA" id="ARBA00023257"/>
    </source>
</evidence>
<dbReference type="FunFam" id="2.70.170.10:FF:000013">
    <property type="entry name" value="Acetylcholine receptor subunit alpha"/>
    <property type="match status" value="1"/>
</dbReference>
<evidence type="ECO:0000256" key="18">
    <source>
        <dbReference type="SAM" id="MobiDB-lite"/>
    </source>
</evidence>
<feature type="compositionally biased region" description="Polar residues" evidence="18">
    <location>
        <begin position="398"/>
        <end position="407"/>
    </location>
</feature>
<dbReference type="InterPro" id="IPR006202">
    <property type="entry name" value="Neur_chan_lig-bd"/>
</dbReference>
<keyword evidence="4 17" id="KW-0812">Transmembrane</keyword>
<evidence type="ECO:0000256" key="11">
    <source>
        <dbReference type="ARBA" id="ARBA00023170"/>
    </source>
</evidence>
<keyword evidence="9 17" id="KW-0472">Membrane</keyword>
<evidence type="ECO:0000313" key="21">
    <source>
        <dbReference type="EMBL" id="KAF6021282.1"/>
    </source>
</evidence>
<dbReference type="CDD" id="cd19031">
    <property type="entry name" value="LGIC_ECD_nAChR_proto_alpha-like"/>
    <property type="match status" value="1"/>
</dbReference>
<evidence type="ECO:0000256" key="17">
    <source>
        <dbReference type="RuleBase" id="RU000687"/>
    </source>
</evidence>
<dbReference type="OrthoDB" id="5975154at2759"/>
<keyword evidence="13" id="KW-0628">Postsynaptic cell membrane</keyword>
<evidence type="ECO:0000256" key="10">
    <source>
        <dbReference type="ARBA" id="ARBA00023157"/>
    </source>
</evidence>
<keyword evidence="15 17" id="KW-0407">Ion channel</keyword>
<dbReference type="SUPFAM" id="SSF90112">
    <property type="entry name" value="Neurotransmitter-gated ion-channel transmembrane pore"/>
    <property type="match status" value="1"/>
</dbReference>
<dbReference type="Pfam" id="PF02932">
    <property type="entry name" value="Neur_chan_memb"/>
    <property type="match status" value="1"/>
</dbReference>
<feature type="region of interest" description="Disordered" evidence="18">
    <location>
        <begin position="370"/>
        <end position="441"/>
    </location>
</feature>
<dbReference type="PRINTS" id="PR00252">
    <property type="entry name" value="NRIONCHANNEL"/>
</dbReference>
<dbReference type="GO" id="GO:0004888">
    <property type="term" value="F:transmembrane signaling receptor activity"/>
    <property type="evidence" value="ECO:0007669"/>
    <property type="project" value="InterPro"/>
</dbReference>
<keyword evidence="7" id="KW-0770">Synapse</keyword>
<dbReference type="InterPro" id="IPR036734">
    <property type="entry name" value="Neur_chan_lig-bd_sf"/>
</dbReference>
<feature type="transmembrane region" description="Helical" evidence="17">
    <location>
        <begin position="313"/>
        <end position="335"/>
    </location>
</feature>
<evidence type="ECO:0000259" key="20">
    <source>
        <dbReference type="Pfam" id="PF02932"/>
    </source>
</evidence>
<reference evidence="21" key="1">
    <citation type="submission" date="2020-06" db="EMBL/GenBank/DDBJ databases">
        <title>Draft genome of Bugula neritina, a colonial animal packing powerful symbionts and potential medicines.</title>
        <authorList>
            <person name="Rayko M."/>
        </authorList>
    </citation>
    <scope>NUCLEOTIDE SEQUENCE [LARGE SCALE GENOMIC DNA]</scope>
    <source>
        <strain evidence="21">Kwan_BN1</strain>
    </source>
</reference>
<evidence type="ECO:0000256" key="12">
    <source>
        <dbReference type="ARBA" id="ARBA00023180"/>
    </source>
</evidence>
<feature type="signal peptide" evidence="17">
    <location>
        <begin position="1"/>
        <end position="24"/>
    </location>
</feature>
<keyword evidence="8 17" id="KW-0406">Ion transport</keyword>
<organism evidence="21 22">
    <name type="scientific">Bugula neritina</name>
    <name type="common">Brown bryozoan</name>
    <name type="synonym">Sertularia neritina</name>
    <dbReference type="NCBI Taxonomy" id="10212"/>
    <lineage>
        <taxon>Eukaryota</taxon>
        <taxon>Metazoa</taxon>
        <taxon>Spiralia</taxon>
        <taxon>Lophotrochozoa</taxon>
        <taxon>Bryozoa</taxon>
        <taxon>Gymnolaemata</taxon>
        <taxon>Cheilostomatida</taxon>
        <taxon>Flustrina</taxon>
        <taxon>Buguloidea</taxon>
        <taxon>Bugulidae</taxon>
        <taxon>Bugula</taxon>
    </lineage>
</organism>
<sequence>MTGLFLKLVALVAVVSVSLPVVWSNPHAKRLYTDLLVKSGYNKLIRPVAMNNHTLTVKLGLKLSQLIGIDEKNQIMTTNVWLSQEWIDNSLRWDTREYDGVDQLHVPAEDLWKPDIVLYNNADGNYQVTLMTKATVHSTGRVVWEPPAIYKSSCNIDVEFFPFDIQTCEMKFSSWTYDGFLVDLKHIDQADIEGEVDIPMAMDMTGYYRSFIWDVLSVPARRNEVNYPCCPEFYPDVTFRISIRRKTLFYTVNLIIPCVAISFLTVMVFYLPSDSGEKITLCISILLSLTVFFLLLADLIPPTSIVTPLIGRYLLFTMILVTLSIIITVVVLNVHNRSSTTHTMSPWVRRVFLFILPRLLLMKQPMISLDGKSKKKSSPVNRTGNIEAKGESAVESETLLTNNKTNPSPFPQPPSTKDNLHPPSAISPSASPQPSRRKKVKYPPEIEKALDGVLFIAQHLRDEDADSQTEEDWKYVAMVIDRFFLWLFTSACIVGTLGIILQAPTLYDERKAMDVGYDY</sequence>
<evidence type="ECO:0000256" key="6">
    <source>
        <dbReference type="ARBA" id="ARBA00022989"/>
    </source>
</evidence>
<keyword evidence="22" id="KW-1185">Reference proteome</keyword>
<gene>
    <name evidence="21" type="ORF">EB796_020410</name>
</gene>
<keyword evidence="11" id="KW-0675">Receptor</keyword>
<dbReference type="PROSITE" id="PS00236">
    <property type="entry name" value="NEUROTR_ION_CHANNEL"/>
    <property type="match status" value="1"/>
</dbReference>
<keyword evidence="12" id="KW-0325">Glycoprotein</keyword>
<keyword evidence="6 17" id="KW-1133">Transmembrane helix</keyword>
<comment type="subcellular location">
    <subcellularLocation>
        <location evidence="16">Postsynaptic cell membrane</location>
        <topology evidence="16">Multi-pass membrane protein</topology>
    </subcellularLocation>
</comment>
<dbReference type="GO" id="GO:0045211">
    <property type="term" value="C:postsynaptic membrane"/>
    <property type="evidence" value="ECO:0007669"/>
    <property type="project" value="UniProtKB-SubCell"/>
</dbReference>
<dbReference type="NCBIfam" id="TIGR00860">
    <property type="entry name" value="LIC"/>
    <property type="match status" value="1"/>
</dbReference>
<evidence type="ECO:0000256" key="1">
    <source>
        <dbReference type="ARBA" id="ARBA00009237"/>
    </source>
</evidence>
<dbReference type="InterPro" id="IPR006201">
    <property type="entry name" value="Neur_channel"/>
</dbReference>
<evidence type="ECO:0000256" key="4">
    <source>
        <dbReference type="ARBA" id="ARBA00022692"/>
    </source>
</evidence>
<evidence type="ECO:0000256" key="14">
    <source>
        <dbReference type="ARBA" id="ARBA00023286"/>
    </source>
</evidence>
<protein>
    <submittedName>
        <fullName evidence="21">NAChRa4</fullName>
    </submittedName>
</protein>
<keyword evidence="3" id="KW-1003">Cell membrane</keyword>
<dbReference type="Pfam" id="PF02931">
    <property type="entry name" value="Neur_chan_LBD"/>
    <property type="match status" value="1"/>
</dbReference>
<feature type="compositionally biased region" description="Low complexity" evidence="18">
    <location>
        <begin position="422"/>
        <end position="434"/>
    </location>
</feature>
<feature type="transmembrane region" description="Helical" evidence="17">
    <location>
        <begin position="279"/>
        <end position="301"/>
    </location>
</feature>
<dbReference type="GO" id="GO:0022848">
    <property type="term" value="F:acetylcholine-gated monoatomic cation-selective channel activity"/>
    <property type="evidence" value="ECO:0007669"/>
    <property type="project" value="InterPro"/>
</dbReference>
<feature type="domain" description="Neurotransmitter-gated ion-channel transmembrane" evidence="20">
    <location>
        <begin position="254"/>
        <end position="499"/>
    </location>
</feature>
<name>A0A7J7J570_BUGNE</name>
<evidence type="ECO:0000313" key="22">
    <source>
        <dbReference type="Proteomes" id="UP000593567"/>
    </source>
</evidence>
<keyword evidence="2 17" id="KW-0813">Transport</keyword>
<comment type="caution">
    <text evidence="21">The sequence shown here is derived from an EMBL/GenBank/DDBJ whole genome shotgun (WGS) entry which is preliminary data.</text>
</comment>
<keyword evidence="10" id="KW-1015">Disulfide bond</keyword>
<feature type="transmembrane region" description="Helical" evidence="17">
    <location>
        <begin position="248"/>
        <end position="272"/>
    </location>
</feature>
<evidence type="ECO:0000256" key="2">
    <source>
        <dbReference type="ARBA" id="ARBA00022448"/>
    </source>
</evidence>
<dbReference type="CDD" id="cd19064">
    <property type="entry name" value="LGIC_TM_nAChR"/>
    <property type="match status" value="1"/>
</dbReference>
<dbReference type="FunFam" id="1.20.58.390:FF:000012">
    <property type="entry name" value="Acetylcholine receptor subunit alpha-like"/>
    <property type="match status" value="1"/>
</dbReference>
<comment type="similarity">
    <text evidence="1">Belongs to the ligand-gated ion channel (TC 1.A.9) family. Acetylcholine receptor (TC 1.A.9.1) subfamily.</text>
</comment>
<evidence type="ECO:0000259" key="19">
    <source>
        <dbReference type="Pfam" id="PF02931"/>
    </source>
</evidence>
<dbReference type="Gene3D" id="2.70.170.10">
    <property type="entry name" value="Neurotransmitter-gated ion-channel ligand-binding domain"/>
    <property type="match status" value="1"/>
</dbReference>
<dbReference type="InterPro" id="IPR038050">
    <property type="entry name" value="Neuro_actylchol_rec"/>
</dbReference>
<dbReference type="FunFam" id="1.20.58.390:FF:000030">
    <property type="entry name" value="Acetylcholine receptor subunit alpha-L1"/>
    <property type="match status" value="1"/>
</dbReference>
<dbReference type="Proteomes" id="UP000593567">
    <property type="component" value="Unassembled WGS sequence"/>
</dbReference>
<evidence type="ECO:0000256" key="7">
    <source>
        <dbReference type="ARBA" id="ARBA00023018"/>
    </source>
</evidence>
<evidence type="ECO:0000256" key="15">
    <source>
        <dbReference type="ARBA" id="ARBA00023303"/>
    </source>
</evidence>
<dbReference type="InterPro" id="IPR018000">
    <property type="entry name" value="Neurotransmitter_ion_chnl_CS"/>
</dbReference>
<evidence type="ECO:0000256" key="16">
    <source>
        <dbReference type="ARBA" id="ARBA00034104"/>
    </source>
</evidence>
<dbReference type="PRINTS" id="PR00254">
    <property type="entry name" value="NICOTINICR"/>
</dbReference>
<evidence type="ECO:0000256" key="5">
    <source>
        <dbReference type="ARBA" id="ARBA00022729"/>
    </source>
</evidence>
<evidence type="ECO:0000256" key="3">
    <source>
        <dbReference type="ARBA" id="ARBA00022475"/>
    </source>
</evidence>
<dbReference type="SUPFAM" id="SSF63712">
    <property type="entry name" value="Nicotinic receptor ligand binding domain-like"/>
    <property type="match status" value="1"/>
</dbReference>
<evidence type="ECO:0000256" key="9">
    <source>
        <dbReference type="ARBA" id="ARBA00023136"/>
    </source>
</evidence>
<proteinExistence type="inferred from homology"/>
<feature type="transmembrane region" description="Helical" evidence="17">
    <location>
        <begin position="483"/>
        <end position="503"/>
    </location>
</feature>
<feature type="chain" id="PRO_5029932458" evidence="17">
    <location>
        <begin position="25"/>
        <end position="519"/>
    </location>
</feature>
<dbReference type="InterPro" id="IPR036719">
    <property type="entry name" value="Neuro-gated_channel_TM_sf"/>
</dbReference>
<keyword evidence="5 17" id="KW-0732">Signal</keyword>
<feature type="domain" description="Neurotransmitter-gated ion-channel ligand-binding" evidence="19">
    <location>
        <begin position="29"/>
        <end position="247"/>
    </location>
</feature>
<accession>A0A7J7J570</accession>